<dbReference type="SUPFAM" id="SSF53383">
    <property type="entry name" value="PLP-dependent transferases"/>
    <property type="match status" value="1"/>
</dbReference>
<dbReference type="InterPro" id="IPR015422">
    <property type="entry name" value="PyrdxlP-dep_Trfase_small"/>
</dbReference>
<dbReference type="EMBL" id="QAYG01000012">
    <property type="protein sequence ID" value="PTW55742.1"/>
    <property type="molecule type" value="Genomic_DNA"/>
</dbReference>
<comment type="caution">
    <text evidence="7">The sequence shown here is derived from an EMBL/GenBank/DDBJ whole genome shotgun (WGS) entry which is preliminary data.</text>
</comment>
<dbReference type="GO" id="GO:0016212">
    <property type="term" value="F:kynurenine-oxoglutarate transaminase activity"/>
    <property type="evidence" value="ECO:0007669"/>
    <property type="project" value="TreeGrafter"/>
</dbReference>
<keyword evidence="3 7" id="KW-0032">Aminotransferase</keyword>
<keyword evidence="4 7" id="KW-0808">Transferase</keyword>
<dbReference type="GO" id="GO:0005737">
    <property type="term" value="C:cytoplasm"/>
    <property type="evidence" value="ECO:0007669"/>
    <property type="project" value="TreeGrafter"/>
</dbReference>
<evidence type="ECO:0000256" key="4">
    <source>
        <dbReference type="ARBA" id="ARBA00022679"/>
    </source>
</evidence>
<dbReference type="OrthoDB" id="9763453at2"/>
<dbReference type="FunFam" id="3.40.640.10:FF:000024">
    <property type="entry name" value="Kynurenine--oxoglutarate transaminase 3"/>
    <property type="match status" value="1"/>
</dbReference>
<dbReference type="Gene3D" id="3.90.1150.10">
    <property type="entry name" value="Aspartate Aminotransferase, domain 1"/>
    <property type="match status" value="1"/>
</dbReference>
<evidence type="ECO:0000256" key="3">
    <source>
        <dbReference type="ARBA" id="ARBA00022576"/>
    </source>
</evidence>
<dbReference type="AlphaFoldDB" id="A0A2T5UW83"/>
<evidence type="ECO:0000313" key="7">
    <source>
        <dbReference type="EMBL" id="PTW55742.1"/>
    </source>
</evidence>
<evidence type="ECO:0000256" key="2">
    <source>
        <dbReference type="ARBA" id="ARBA00007441"/>
    </source>
</evidence>
<dbReference type="NCBIfam" id="NF006488">
    <property type="entry name" value="PRK08912.1"/>
    <property type="match status" value="1"/>
</dbReference>
<name>A0A2T5UW83_9HYPH</name>
<gene>
    <name evidence="7" type="ORF">C8N35_11267</name>
</gene>
<evidence type="ECO:0000256" key="1">
    <source>
        <dbReference type="ARBA" id="ARBA00001933"/>
    </source>
</evidence>
<feature type="domain" description="Aminotransferase class I/classII large" evidence="6">
    <location>
        <begin position="29"/>
        <end position="380"/>
    </location>
</feature>
<dbReference type="GO" id="GO:0030170">
    <property type="term" value="F:pyridoxal phosphate binding"/>
    <property type="evidence" value="ECO:0007669"/>
    <property type="project" value="InterPro"/>
</dbReference>
<evidence type="ECO:0000256" key="5">
    <source>
        <dbReference type="ARBA" id="ARBA00022898"/>
    </source>
</evidence>
<comment type="cofactor">
    <cofactor evidence="1">
        <name>pyridoxal 5'-phosphate</name>
        <dbReference type="ChEBI" id="CHEBI:597326"/>
    </cofactor>
</comment>
<organism evidence="7 8">
    <name type="scientific">Breoghania corrubedonensis</name>
    <dbReference type="NCBI Taxonomy" id="665038"/>
    <lineage>
        <taxon>Bacteria</taxon>
        <taxon>Pseudomonadati</taxon>
        <taxon>Pseudomonadota</taxon>
        <taxon>Alphaproteobacteria</taxon>
        <taxon>Hyphomicrobiales</taxon>
        <taxon>Stappiaceae</taxon>
        <taxon>Breoghania</taxon>
    </lineage>
</organism>
<keyword evidence="8" id="KW-1185">Reference proteome</keyword>
<keyword evidence="5" id="KW-0663">Pyridoxal phosphate</keyword>
<proteinExistence type="inferred from homology"/>
<dbReference type="Pfam" id="PF00155">
    <property type="entry name" value="Aminotran_1_2"/>
    <property type="match status" value="1"/>
</dbReference>
<evidence type="ECO:0000259" key="6">
    <source>
        <dbReference type="Pfam" id="PF00155"/>
    </source>
</evidence>
<sequence length="395" mass="42701">MKPTNSVFTGLPTTVFETMSRLAVQHGAINLGQGFPDVDGPEDVRAQASAALMAGPNQYPPMLGLAELRQAVAETNRRFYGLDIDWQREVLVTSGATEAIADCLLALIEPGDEVILIEPLYDCYLPMVERAGGTPVRVRVTPPEWALDLDAFAAAITPRTKAILINNPMNPAAKVFCDEELAGIARLCVEHDLYAICDEVYEHLVFDGARHRPLMTFPGMRERTARIGSAGKTFSLTGWKVGYITAAPGLLDPIAKAHQFVTFTTAPNLQKAVAYGLAKGDVYFDTLASDLAAKRDRLSDGLARLGFAVLPCAGTYFITCDAAGLMPGLGDVEICSRLTVEAGVTAVPVSAFYGSDAPHSFIRFCFCKKDEVLDEAIARLERWIHGAMNETTAVL</sequence>
<dbReference type="Gene3D" id="3.40.640.10">
    <property type="entry name" value="Type I PLP-dependent aspartate aminotransferase-like (Major domain)"/>
    <property type="match status" value="1"/>
</dbReference>
<dbReference type="InterPro" id="IPR051326">
    <property type="entry name" value="Kynurenine-oxoglutarate_AT"/>
</dbReference>
<accession>A0A2T5UW83</accession>
<dbReference type="RefSeq" id="WP_107991773.1">
    <property type="nucleotide sequence ID" value="NZ_QAYG01000012.1"/>
</dbReference>
<protein>
    <submittedName>
        <fullName evidence="7">Aspartate/methionine/tyrosine aminotransferase</fullName>
    </submittedName>
</protein>
<evidence type="ECO:0000313" key="8">
    <source>
        <dbReference type="Proteomes" id="UP000244081"/>
    </source>
</evidence>
<dbReference type="PANTHER" id="PTHR43807:SF20">
    <property type="entry name" value="FI04487P"/>
    <property type="match status" value="1"/>
</dbReference>
<dbReference type="InterPro" id="IPR015424">
    <property type="entry name" value="PyrdxlP-dep_Trfase"/>
</dbReference>
<reference evidence="7 8" key="1">
    <citation type="submission" date="2018-04" db="EMBL/GenBank/DDBJ databases">
        <title>Genomic Encyclopedia of Archaeal and Bacterial Type Strains, Phase II (KMG-II): from individual species to whole genera.</title>
        <authorList>
            <person name="Goeker M."/>
        </authorList>
    </citation>
    <scope>NUCLEOTIDE SEQUENCE [LARGE SCALE GENOMIC DNA]</scope>
    <source>
        <strain evidence="7 8">DSM 23382</strain>
    </source>
</reference>
<dbReference type="InterPro" id="IPR004839">
    <property type="entry name" value="Aminotransferase_I/II_large"/>
</dbReference>
<dbReference type="CDD" id="cd00609">
    <property type="entry name" value="AAT_like"/>
    <property type="match status" value="1"/>
</dbReference>
<dbReference type="PANTHER" id="PTHR43807">
    <property type="entry name" value="FI04487P"/>
    <property type="match status" value="1"/>
</dbReference>
<comment type="similarity">
    <text evidence="2">Belongs to the class-I pyridoxal-phosphate-dependent aminotransferase family.</text>
</comment>
<dbReference type="InterPro" id="IPR015421">
    <property type="entry name" value="PyrdxlP-dep_Trfase_major"/>
</dbReference>
<dbReference type="Proteomes" id="UP000244081">
    <property type="component" value="Unassembled WGS sequence"/>
</dbReference>